<accession>A0A1B2HM34</accession>
<dbReference type="KEGG" id="led:BBK82_24635"/>
<dbReference type="RefSeq" id="WP_065917124.1">
    <property type="nucleotide sequence ID" value="NZ_CP016793.1"/>
</dbReference>
<protein>
    <recommendedName>
        <fullName evidence="1">Knr4/Smi1-like domain-containing protein</fullName>
    </recommendedName>
</protein>
<dbReference type="STRING" id="1586287.BBK82_24635"/>
<dbReference type="AlphaFoldDB" id="A0A1B2HM34"/>
<gene>
    <name evidence="2" type="ORF">BBK82_24635</name>
</gene>
<dbReference type="InterPro" id="IPR018958">
    <property type="entry name" value="Knr4/Smi1-like_dom"/>
</dbReference>
<name>A0A1B2HM34_9PSEU</name>
<dbReference type="Proteomes" id="UP000093053">
    <property type="component" value="Chromosome"/>
</dbReference>
<reference evidence="2 3" key="1">
    <citation type="submission" date="2016-07" db="EMBL/GenBank/DDBJ databases">
        <title>Complete genome sequence of the Lentzea guizhouensis DHS C013.</title>
        <authorList>
            <person name="Cao C."/>
        </authorList>
    </citation>
    <scope>NUCLEOTIDE SEQUENCE [LARGE SCALE GENOMIC DNA]</scope>
    <source>
        <strain evidence="2 3">DHS C013</strain>
    </source>
</reference>
<evidence type="ECO:0000313" key="3">
    <source>
        <dbReference type="Proteomes" id="UP000093053"/>
    </source>
</evidence>
<evidence type="ECO:0000313" key="2">
    <source>
        <dbReference type="EMBL" id="ANZ38778.1"/>
    </source>
</evidence>
<dbReference type="Pfam" id="PF09346">
    <property type="entry name" value="SMI1_KNR4"/>
    <property type="match status" value="1"/>
</dbReference>
<evidence type="ECO:0000259" key="1">
    <source>
        <dbReference type="Pfam" id="PF09346"/>
    </source>
</evidence>
<sequence length="416" mass="44962">MRADLAALAHELITGVAPGFDFLTLRASCSGGGGTFRLTAGPSDQDVVSSASMERLWRLGLDRPVVLELRVERDGTFEAVVTEGVVQVASSLPPTYTFMRKPPLRPTKPEISTLAEVEAAIGASLPTEVHELYARTTTVDEVLLDRPDEILFNWRWHLAELAEDPRRWEQPMLYAGPPDAVRPVQFHPLWVPVGANDWGDAVCVDLAPGPGGRVGQVIQLAGEGPLTYLADSLPELVLPDEYPGSEGLEDHFDAADRTPAALPPTLQQITVREPGDLDFGLLGHLTSLRELRVVRGGSVRLAALSHLPLERLEVSGYEIELPVCETLKALVVNGAHVELPSLPNLRVLDVSRADVDVESLPRVDYLVLNAEQWRRCSQTPAAAGLVGESSLALALAWAGERGAGLPREVIRGRASA</sequence>
<feature type="domain" description="Knr4/Smi1-like" evidence="1">
    <location>
        <begin position="113"/>
        <end position="236"/>
    </location>
</feature>
<dbReference type="EMBL" id="CP016793">
    <property type="protein sequence ID" value="ANZ38778.1"/>
    <property type="molecule type" value="Genomic_DNA"/>
</dbReference>
<proteinExistence type="predicted"/>
<dbReference type="OrthoDB" id="4759758at2"/>
<organism evidence="2 3">
    <name type="scientific">Lentzea guizhouensis</name>
    <dbReference type="NCBI Taxonomy" id="1586287"/>
    <lineage>
        <taxon>Bacteria</taxon>
        <taxon>Bacillati</taxon>
        <taxon>Actinomycetota</taxon>
        <taxon>Actinomycetes</taxon>
        <taxon>Pseudonocardiales</taxon>
        <taxon>Pseudonocardiaceae</taxon>
        <taxon>Lentzea</taxon>
    </lineage>
</organism>
<keyword evidence="3" id="KW-1185">Reference proteome</keyword>